<accession>B0CWG2</accession>
<evidence type="ECO:0000313" key="2">
    <source>
        <dbReference type="Proteomes" id="UP000001194"/>
    </source>
</evidence>
<dbReference type="HOGENOM" id="CLU_1475412_0_0_1"/>
<dbReference type="AlphaFoldDB" id="B0CWG2"/>
<dbReference type="RefSeq" id="XP_001876001.1">
    <property type="nucleotide sequence ID" value="XM_001875966.1"/>
</dbReference>
<proteinExistence type="predicted"/>
<sequence length="183" mass="21215">MCLVPDLSFDSNIITFDNDPTEKAINWLTPISWASRFILQPIVQRIICFLKQFVTPFFSDIAEKFHWCAEWHEQRYPNAKPLFGCFWNLCVNGSGFDHTQKPGWFSRRLELLLSSLHGSFWHTHPHFCTTSILMLMVAFDNRAHIELAGHLTCKFKHHNSVTVCDITSFLQTQPNELPTTTTT</sequence>
<dbReference type="Proteomes" id="UP000001194">
    <property type="component" value="Unassembled WGS sequence"/>
</dbReference>
<keyword evidence="2" id="KW-1185">Reference proteome</keyword>
<dbReference type="GeneID" id="6071356"/>
<dbReference type="KEGG" id="lbc:LACBIDRAFT_322482"/>
<dbReference type="EMBL" id="DS547093">
    <property type="protein sequence ID" value="EDR13503.1"/>
    <property type="molecule type" value="Genomic_DNA"/>
</dbReference>
<organism evidence="2">
    <name type="scientific">Laccaria bicolor (strain S238N-H82 / ATCC MYA-4686)</name>
    <name type="common">Bicoloured deceiver</name>
    <name type="synonym">Laccaria laccata var. bicolor</name>
    <dbReference type="NCBI Taxonomy" id="486041"/>
    <lineage>
        <taxon>Eukaryota</taxon>
        <taxon>Fungi</taxon>
        <taxon>Dikarya</taxon>
        <taxon>Basidiomycota</taxon>
        <taxon>Agaricomycotina</taxon>
        <taxon>Agaricomycetes</taxon>
        <taxon>Agaricomycetidae</taxon>
        <taxon>Agaricales</taxon>
        <taxon>Agaricineae</taxon>
        <taxon>Hydnangiaceae</taxon>
        <taxon>Laccaria</taxon>
    </lineage>
</organism>
<dbReference type="OrthoDB" id="3266461at2759"/>
<name>B0CWG2_LACBS</name>
<dbReference type="InParanoid" id="B0CWG2"/>
<evidence type="ECO:0000313" key="1">
    <source>
        <dbReference type="EMBL" id="EDR13503.1"/>
    </source>
</evidence>
<protein>
    <submittedName>
        <fullName evidence="1">Predicted protein</fullName>
    </submittedName>
</protein>
<reference evidence="1 2" key="1">
    <citation type="journal article" date="2008" name="Nature">
        <title>The genome of Laccaria bicolor provides insights into mycorrhizal symbiosis.</title>
        <authorList>
            <person name="Martin F."/>
            <person name="Aerts A."/>
            <person name="Ahren D."/>
            <person name="Brun A."/>
            <person name="Danchin E.G.J."/>
            <person name="Duchaussoy F."/>
            <person name="Gibon J."/>
            <person name="Kohler A."/>
            <person name="Lindquist E."/>
            <person name="Pereda V."/>
            <person name="Salamov A."/>
            <person name="Shapiro H.J."/>
            <person name="Wuyts J."/>
            <person name="Blaudez D."/>
            <person name="Buee M."/>
            <person name="Brokstein P."/>
            <person name="Canbaeck B."/>
            <person name="Cohen D."/>
            <person name="Courty P.E."/>
            <person name="Coutinho P.M."/>
            <person name="Delaruelle C."/>
            <person name="Detter J.C."/>
            <person name="Deveau A."/>
            <person name="DiFazio S."/>
            <person name="Duplessis S."/>
            <person name="Fraissinet-Tachet L."/>
            <person name="Lucic E."/>
            <person name="Frey-Klett P."/>
            <person name="Fourrey C."/>
            <person name="Feussner I."/>
            <person name="Gay G."/>
            <person name="Grimwood J."/>
            <person name="Hoegger P.J."/>
            <person name="Jain P."/>
            <person name="Kilaru S."/>
            <person name="Labbe J."/>
            <person name="Lin Y.C."/>
            <person name="Legue V."/>
            <person name="Le Tacon F."/>
            <person name="Marmeisse R."/>
            <person name="Melayah D."/>
            <person name="Montanini B."/>
            <person name="Muratet M."/>
            <person name="Nehls U."/>
            <person name="Niculita-Hirzel H."/>
            <person name="Oudot-Le Secq M.P."/>
            <person name="Peter M."/>
            <person name="Quesneville H."/>
            <person name="Rajashekar B."/>
            <person name="Reich M."/>
            <person name="Rouhier N."/>
            <person name="Schmutz J."/>
            <person name="Yin T."/>
            <person name="Chalot M."/>
            <person name="Henrissat B."/>
            <person name="Kuees U."/>
            <person name="Lucas S."/>
            <person name="Van de Peer Y."/>
            <person name="Podila G.K."/>
            <person name="Polle A."/>
            <person name="Pukkila P.J."/>
            <person name="Richardson P.M."/>
            <person name="Rouze P."/>
            <person name="Sanders I.R."/>
            <person name="Stajich J.E."/>
            <person name="Tunlid A."/>
            <person name="Tuskan G."/>
            <person name="Grigoriev I.V."/>
        </authorList>
    </citation>
    <scope>NUCLEOTIDE SEQUENCE [LARGE SCALE GENOMIC DNA]</scope>
    <source>
        <strain evidence="2">S238N-H82 / ATCC MYA-4686</strain>
    </source>
</reference>
<gene>
    <name evidence="1" type="ORF">LACBIDRAFT_322482</name>
</gene>